<evidence type="ECO:0000256" key="3">
    <source>
        <dbReference type="ARBA" id="ARBA00022829"/>
    </source>
</evidence>
<dbReference type="NCBIfam" id="TIGR00281">
    <property type="entry name" value="SMC-Scp complex subunit ScpB"/>
    <property type="match status" value="1"/>
</dbReference>
<dbReference type="Gene3D" id="1.10.10.10">
    <property type="entry name" value="Winged helix-like DNA-binding domain superfamily/Winged helix DNA-binding domain"/>
    <property type="match status" value="1"/>
</dbReference>
<dbReference type="PANTHER" id="PTHR34298:SF2">
    <property type="entry name" value="SEGREGATION AND CONDENSATION PROTEIN B"/>
    <property type="match status" value="1"/>
</dbReference>
<dbReference type="GO" id="GO:0051301">
    <property type="term" value="P:cell division"/>
    <property type="evidence" value="ECO:0007669"/>
    <property type="project" value="UniProtKB-KW"/>
</dbReference>
<evidence type="ECO:0000256" key="4">
    <source>
        <dbReference type="ARBA" id="ARBA00023306"/>
    </source>
</evidence>
<dbReference type="PIRSF" id="PIRSF019345">
    <property type="entry name" value="ScpB"/>
    <property type="match status" value="1"/>
</dbReference>
<accession>A0AAE5W792</accession>
<evidence type="ECO:0000256" key="2">
    <source>
        <dbReference type="ARBA" id="ARBA00022618"/>
    </source>
</evidence>
<keyword evidence="2" id="KW-0132">Cell division</keyword>
<name>A0AAE5W792_STACR</name>
<dbReference type="RefSeq" id="WP_103159473.1">
    <property type="nucleotide sequence ID" value="NZ_BMDK01000001.1"/>
</dbReference>
<sequence>MTSNLNAIMTAILYTVGEEGIERNQLKDILNVDEDTFSTLLETFQIDGLLLQQFGNTLVLTTTEDVESYIETLIVHKGATKLSQAAMEVLAIIAYNQPMTRSDIEMIRGINSDGPVKTLIAKGLVEPKQQADTRGQHLYTTDLFLNVFGLTSLEDLPTTDEDEEEIESFFSELVNQKGAAE</sequence>
<protein>
    <submittedName>
        <fullName evidence="5">SMC-Scp complex subunit ScpB</fullName>
    </submittedName>
</protein>
<proteinExistence type="predicted"/>
<dbReference type="GO" id="GO:0051304">
    <property type="term" value="P:chromosome separation"/>
    <property type="evidence" value="ECO:0007669"/>
    <property type="project" value="InterPro"/>
</dbReference>
<keyword evidence="4" id="KW-0131">Cell cycle</keyword>
<evidence type="ECO:0000256" key="1">
    <source>
        <dbReference type="ARBA" id="ARBA00022490"/>
    </source>
</evidence>
<dbReference type="Pfam" id="PF04079">
    <property type="entry name" value="SMC_ScpB"/>
    <property type="match status" value="1"/>
</dbReference>
<dbReference type="AlphaFoldDB" id="A0AAE5W792"/>
<dbReference type="PANTHER" id="PTHR34298">
    <property type="entry name" value="SEGREGATION AND CONDENSATION PROTEIN B"/>
    <property type="match status" value="1"/>
</dbReference>
<organism evidence="5 6">
    <name type="scientific">Staphylococcus chromogenes</name>
    <name type="common">Staphylococcus hyicus subsp. chromogenes</name>
    <dbReference type="NCBI Taxonomy" id="46126"/>
    <lineage>
        <taxon>Bacteria</taxon>
        <taxon>Bacillati</taxon>
        <taxon>Bacillota</taxon>
        <taxon>Bacilli</taxon>
        <taxon>Bacillales</taxon>
        <taxon>Staphylococcaceae</taxon>
        <taxon>Staphylococcus</taxon>
    </lineage>
</organism>
<dbReference type="EMBL" id="PZBZ01000064">
    <property type="protein sequence ID" value="PTG11860.1"/>
    <property type="molecule type" value="Genomic_DNA"/>
</dbReference>
<evidence type="ECO:0000313" key="5">
    <source>
        <dbReference type="EMBL" id="PTG11860.1"/>
    </source>
</evidence>
<reference evidence="5 6" key="1">
    <citation type="journal article" date="2016" name="Front. Microbiol.">
        <title>Comprehensive Phylogenetic Analysis of Bovine Non-aureus Staphylococci Species Based on Whole-Genome Sequencing.</title>
        <authorList>
            <person name="Naushad S."/>
            <person name="Barkema H.W."/>
            <person name="Luby C."/>
            <person name="Condas L.A."/>
            <person name="Nobrega D.B."/>
            <person name="Carson D.A."/>
            <person name="De Buck J."/>
        </authorList>
    </citation>
    <scope>NUCLEOTIDE SEQUENCE [LARGE SCALE GENOMIC DNA]</scope>
    <source>
        <strain evidence="5 6">SNUC 505</strain>
    </source>
</reference>
<dbReference type="Proteomes" id="UP000242704">
    <property type="component" value="Unassembled WGS sequence"/>
</dbReference>
<keyword evidence="3" id="KW-0159">Chromosome partition</keyword>
<comment type="caution">
    <text evidence="5">The sequence shown here is derived from an EMBL/GenBank/DDBJ whole genome shotgun (WGS) entry which is preliminary data.</text>
</comment>
<dbReference type="InterPro" id="IPR036388">
    <property type="entry name" value="WH-like_DNA-bd_sf"/>
</dbReference>
<dbReference type="InterPro" id="IPR005234">
    <property type="entry name" value="ScpB_csome_segregation"/>
</dbReference>
<dbReference type="InterPro" id="IPR036390">
    <property type="entry name" value="WH_DNA-bd_sf"/>
</dbReference>
<evidence type="ECO:0000313" key="6">
    <source>
        <dbReference type="Proteomes" id="UP000242704"/>
    </source>
</evidence>
<keyword evidence="1" id="KW-0963">Cytoplasm</keyword>
<gene>
    <name evidence="5" type="primary">scpB</name>
    <name evidence="5" type="ORF">BU653_10020</name>
</gene>
<dbReference type="SUPFAM" id="SSF46785">
    <property type="entry name" value="Winged helix' DNA-binding domain"/>
    <property type="match status" value="1"/>
</dbReference>